<evidence type="ECO:0000256" key="7">
    <source>
        <dbReference type="ARBA" id="ARBA00023306"/>
    </source>
</evidence>
<evidence type="ECO:0000256" key="4">
    <source>
        <dbReference type="ARBA" id="ARBA00022692"/>
    </source>
</evidence>
<gene>
    <name evidence="8" type="ORF">METZ01_LOCUS154864</name>
</gene>
<keyword evidence="6" id="KW-0472">Membrane</keyword>
<proteinExistence type="predicted"/>
<dbReference type="NCBIfam" id="TIGR02209">
    <property type="entry name" value="ftsL_broad"/>
    <property type="match status" value="1"/>
</dbReference>
<keyword evidence="7" id="KW-0131">Cell cycle</keyword>
<name>A0A382AKC3_9ZZZZ</name>
<comment type="subcellular location">
    <subcellularLocation>
        <location evidence="1">Cell membrane</location>
        <topology evidence="1">Single-pass type II membrane protein</topology>
    </subcellularLocation>
</comment>
<dbReference type="GO" id="GO:0005886">
    <property type="term" value="C:plasma membrane"/>
    <property type="evidence" value="ECO:0007669"/>
    <property type="project" value="UniProtKB-SubCell"/>
</dbReference>
<organism evidence="8">
    <name type="scientific">marine metagenome</name>
    <dbReference type="NCBI Taxonomy" id="408172"/>
    <lineage>
        <taxon>unclassified sequences</taxon>
        <taxon>metagenomes</taxon>
        <taxon>ecological metagenomes</taxon>
    </lineage>
</organism>
<dbReference type="InterPro" id="IPR011922">
    <property type="entry name" value="Cell_div_FtsL"/>
</dbReference>
<dbReference type="GO" id="GO:0043093">
    <property type="term" value="P:FtsZ-dependent cytokinesis"/>
    <property type="evidence" value="ECO:0007669"/>
    <property type="project" value="TreeGrafter"/>
</dbReference>
<accession>A0A382AKC3</accession>
<evidence type="ECO:0000256" key="3">
    <source>
        <dbReference type="ARBA" id="ARBA00022618"/>
    </source>
</evidence>
<dbReference type="PANTHER" id="PTHR37479:SF1">
    <property type="entry name" value="CELL DIVISION PROTEIN FTSL"/>
    <property type="match status" value="1"/>
</dbReference>
<keyword evidence="5" id="KW-1133">Transmembrane helix</keyword>
<evidence type="ECO:0000256" key="1">
    <source>
        <dbReference type="ARBA" id="ARBA00004401"/>
    </source>
</evidence>
<keyword evidence="3" id="KW-0132">Cell division</keyword>
<evidence type="ECO:0008006" key="9">
    <source>
        <dbReference type="Google" id="ProtNLM"/>
    </source>
</evidence>
<evidence type="ECO:0000256" key="5">
    <source>
        <dbReference type="ARBA" id="ARBA00022989"/>
    </source>
</evidence>
<dbReference type="AlphaFoldDB" id="A0A382AKC3"/>
<keyword evidence="2" id="KW-1003">Cell membrane</keyword>
<evidence type="ECO:0000313" key="8">
    <source>
        <dbReference type="EMBL" id="SVB02010.1"/>
    </source>
</evidence>
<keyword evidence="4" id="KW-0812">Transmembrane</keyword>
<protein>
    <recommendedName>
        <fullName evidence="9">Cell division protein FtsL</fullName>
    </recommendedName>
</protein>
<dbReference type="PANTHER" id="PTHR37479">
    <property type="entry name" value="CELL DIVISION PROTEIN FTSL"/>
    <property type="match status" value="1"/>
</dbReference>
<reference evidence="8" key="1">
    <citation type="submission" date="2018-05" db="EMBL/GenBank/DDBJ databases">
        <authorList>
            <person name="Lanie J.A."/>
            <person name="Ng W.-L."/>
            <person name="Kazmierczak K.M."/>
            <person name="Andrzejewski T.M."/>
            <person name="Davidsen T.M."/>
            <person name="Wayne K.J."/>
            <person name="Tettelin H."/>
            <person name="Glass J.I."/>
            <person name="Rusch D."/>
            <person name="Podicherti R."/>
            <person name="Tsui H.-C.T."/>
            <person name="Winkler M.E."/>
        </authorList>
    </citation>
    <scope>NUCLEOTIDE SEQUENCE</scope>
</reference>
<dbReference type="EMBL" id="UINC01025784">
    <property type="protein sequence ID" value="SVB02010.1"/>
    <property type="molecule type" value="Genomic_DNA"/>
</dbReference>
<sequence length="70" mass="8126">MEHQKRILFIEYQGLIKERDALKTEWKRIQIELSQLSSGLRLEDIARSKVNMSIPNPSTIIIIDSNESSN</sequence>
<evidence type="ECO:0000256" key="6">
    <source>
        <dbReference type="ARBA" id="ARBA00023136"/>
    </source>
</evidence>
<dbReference type="GO" id="GO:0032153">
    <property type="term" value="C:cell division site"/>
    <property type="evidence" value="ECO:0007669"/>
    <property type="project" value="TreeGrafter"/>
</dbReference>
<evidence type="ECO:0000256" key="2">
    <source>
        <dbReference type="ARBA" id="ARBA00022475"/>
    </source>
</evidence>
<dbReference type="Pfam" id="PF04999">
    <property type="entry name" value="FtsL"/>
    <property type="match status" value="1"/>
</dbReference>